<dbReference type="OrthoDB" id="1100107at2759"/>
<name>A0A0S3SS89_PHAAN</name>
<protein>
    <recommendedName>
        <fullName evidence="1">DUF4218 domain-containing protein</fullName>
    </recommendedName>
</protein>
<dbReference type="Pfam" id="PF13960">
    <property type="entry name" value="DUF4218"/>
    <property type="match status" value="1"/>
</dbReference>
<dbReference type="EMBL" id="AP015041">
    <property type="protein sequence ID" value="BAT95688.1"/>
    <property type="molecule type" value="Genomic_DNA"/>
</dbReference>
<organism evidence="2 3">
    <name type="scientific">Vigna angularis var. angularis</name>
    <dbReference type="NCBI Taxonomy" id="157739"/>
    <lineage>
        <taxon>Eukaryota</taxon>
        <taxon>Viridiplantae</taxon>
        <taxon>Streptophyta</taxon>
        <taxon>Embryophyta</taxon>
        <taxon>Tracheophyta</taxon>
        <taxon>Spermatophyta</taxon>
        <taxon>Magnoliopsida</taxon>
        <taxon>eudicotyledons</taxon>
        <taxon>Gunneridae</taxon>
        <taxon>Pentapetalae</taxon>
        <taxon>rosids</taxon>
        <taxon>fabids</taxon>
        <taxon>Fabales</taxon>
        <taxon>Fabaceae</taxon>
        <taxon>Papilionoideae</taxon>
        <taxon>50 kb inversion clade</taxon>
        <taxon>NPAAA clade</taxon>
        <taxon>indigoferoid/millettioid clade</taxon>
        <taxon>Phaseoleae</taxon>
        <taxon>Vigna</taxon>
    </lineage>
</organism>
<dbReference type="Proteomes" id="UP000291084">
    <property type="component" value="Chromosome 8"/>
</dbReference>
<dbReference type="PANTHER" id="PTHR48258:SF4">
    <property type="entry name" value="DUF4216 DOMAIN-CONTAINING PROTEIN"/>
    <property type="match status" value="1"/>
</dbReference>
<evidence type="ECO:0000313" key="2">
    <source>
        <dbReference type="EMBL" id="BAT95688.1"/>
    </source>
</evidence>
<dbReference type="PANTHER" id="PTHR48258">
    <property type="entry name" value="DUF4218 DOMAIN-CONTAINING PROTEIN-RELATED"/>
    <property type="match status" value="1"/>
</dbReference>
<feature type="domain" description="DUF4218" evidence="1">
    <location>
        <begin position="61"/>
        <end position="163"/>
    </location>
</feature>
<evidence type="ECO:0000259" key="1">
    <source>
        <dbReference type="Pfam" id="PF13960"/>
    </source>
</evidence>
<dbReference type="AlphaFoldDB" id="A0A0S3SS89"/>
<sequence length="233" mass="27106">MPDGYASNLSRCANVQTGTIQGLKSHDCHVFMETFIPLAFSCLPTHVLHPLIEISNFFKDLCCTTLKEDSLKKMDENIPIILCKLERIFPPAFFDSMEHIPIHLAYEAWLGGPVQYRWMYPFERFMGESKRSVKNKARVEGSICAAYLHRETTYFCSHYFKNFMLSPTHVRNEMQWQVEPREGALSVFRQTGRHAGKEFTHWLTDVEFNSAHVHVLINCSEVKPYLEYVIIHL</sequence>
<accession>A0A0S3SS89</accession>
<evidence type="ECO:0000313" key="3">
    <source>
        <dbReference type="Proteomes" id="UP000291084"/>
    </source>
</evidence>
<keyword evidence="3" id="KW-1185">Reference proteome</keyword>
<dbReference type="InterPro" id="IPR025452">
    <property type="entry name" value="DUF4218"/>
</dbReference>
<gene>
    <name evidence="2" type="primary">Vigan.08G245500</name>
    <name evidence="2" type="ORF">VIGAN_08245500</name>
</gene>
<reference evidence="2 3" key="1">
    <citation type="journal article" date="2015" name="Sci. Rep.">
        <title>The power of single molecule real-time sequencing technology in the de novo assembly of a eukaryotic genome.</title>
        <authorList>
            <person name="Sakai H."/>
            <person name="Naito K."/>
            <person name="Ogiso-Tanaka E."/>
            <person name="Takahashi Y."/>
            <person name="Iseki K."/>
            <person name="Muto C."/>
            <person name="Satou K."/>
            <person name="Teruya K."/>
            <person name="Shiroma A."/>
            <person name="Shimoji M."/>
            <person name="Hirano T."/>
            <person name="Itoh T."/>
            <person name="Kaga A."/>
            <person name="Tomooka N."/>
        </authorList>
    </citation>
    <scope>NUCLEOTIDE SEQUENCE [LARGE SCALE GENOMIC DNA]</scope>
    <source>
        <strain evidence="3">cv. Shumari</strain>
    </source>
</reference>
<proteinExistence type="predicted"/>